<evidence type="ECO:0000313" key="3">
    <source>
        <dbReference type="Proteomes" id="UP000234323"/>
    </source>
</evidence>
<name>A0A2I1GZZ3_9GLOM</name>
<protein>
    <submittedName>
        <fullName evidence="2">Uncharacterized protein</fullName>
    </submittedName>
</protein>
<dbReference type="EMBL" id="LLXI01001159">
    <property type="protein sequence ID" value="PKY52202.1"/>
    <property type="molecule type" value="Genomic_DNA"/>
</dbReference>
<keyword evidence="3" id="KW-1185">Reference proteome</keyword>
<proteinExistence type="predicted"/>
<accession>A0A2I1GZZ3</accession>
<evidence type="ECO:0000313" key="2">
    <source>
        <dbReference type="EMBL" id="PKY52202.1"/>
    </source>
</evidence>
<feature type="signal peptide" evidence="1">
    <location>
        <begin position="1"/>
        <end position="37"/>
    </location>
</feature>
<keyword evidence="1" id="KW-0732">Signal</keyword>
<dbReference type="AlphaFoldDB" id="A0A2I1GZZ3"/>
<organism evidence="2 3">
    <name type="scientific">Rhizophagus irregularis</name>
    <dbReference type="NCBI Taxonomy" id="588596"/>
    <lineage>
        <taxon>Eukaryota</taxon>
        <taxon>Fungi</taxon>
        <taxon>Fungi incertae sedis</taxon>
        <taxon>Mucoromycota</taxon>
        <taxon>Glomeromycotina</taxon>
        <taxon>Glomeromycetes</taxon>
        <taxon>Glomerales</taxon>
        <taxon>Glomeraceae</taxon>
        <taxon>Rhizophagus</taxon>
    </lineage>
</organism>
<gene>
    <name evidence="2" type="ORF">RhiirA4_469690</name>
</gene>
<evidence type="ECO:0000256" key="1">
    <source>
        <dbReference type="SAM" id="SignalP"/>
    </source>
</evidence>
<comment type="caution">
    <text evidence="2">The sequence shown here is derived from an EMBL/GenBank/DDBJ whole genome shotgun (WGS) entry which is preliminary data.</text>
</comment>
<reference evidence="2 3" key="1">
    <citation type="submission" date="2015-10" db="EMBL/GenBank/DDBJ databases">
        <title>Genome analyses suggest a sexual origin of heterokaryosis in a supposedly ancient asexual fungus.</title>
        <authorList>
            <person name="Ropars J."/>
            <person name="Sedzielewska K."/>
            <person name="Noel J."/>
            <person name="Charron P."/>
            <person name="Farinelli L."/>
            <person name="Marton T."/>
            <person name="Kruger M."/>
            <person name="Pelin A."/>
            <person name="Brachmann A."/>
            <person name="Corradi N."/>
        </authorList>
    </citation>
    <scope>NUCLEOTIDE SEQUENCE [LARGE SCALE GENOMIC DNA]</scope>
    <source>
        <strain evidence="2 3">A4</strain>
    </source>
</reference>
<sequence length="76" mass="8126">MRLPLITSWPPLRMRWRCLSICLSGGVSVLSVPPVGGGEGGGGGICSFALGNLFKLMPFLDSMDVLEKVDNFAMII</sequence>
<dbReference type="Proteomes" id="UP000234323">
    <property type="component" value="Unassembled WGS sequence"/>
</dbReference>
<feature type="chain" id="PRO_5014196180" evidence="1">
    <location>
        <begin position="38"/>
        <end position="76"/>
    </location>
</feature>